<dbReference type="InterPro" id="IPR003342">
    <property type="entry name" value="ArnT-like_N"/>
</dbReference>
<dbReference type="SUPFAM" id="SSF82109">
    <property type="entry name" value="MIR domain"/>
    <property type="match status" value="1"/>
</dbReference>
<dbReference type="HOGENOM" id="CLU_385881_0_0_1"/>
<feature type="transmembrane region" description="Helical" evidence="14">
    <location>
        <begin position="612"/>
        <end position="633"/>
    </location>
</feature>
<dbReference type="OrthoDB" id="2196365at2759"/>
<evidence type="ECO:0000256" key="8">
    <source>
        <dbReference type="ARBA" id="ARBA00022737"/>
    </source>
</evidence>
<dbReference type="InterPro" id="IPR036300">
    <property type="entry name" value="MIR_dom_sf"/>
</dbReference>
<keyword evidence="5" id="KW-0328">Glycosyltransferase</keyword>
<dbReference type="UniPathway" id="UPA00378"/>
<feature type="transmembrane region" description="Helical" evidence="14">
    <location>
        <begin position="669"/>
        <end position="688"/>
    </location>
</feature>
<feature type="transmembrane region" description="Helical" evidence="14">
    <location>
        <begin position="241"/>
        <end position="262"/>
    </location>
</feature>
<feature type="transmembrane region" description="Helical" evidence="14">
    <location>
        <begin position="695"/>
        <end position="713"/>
    </location>
</feature>
<comment type="subcellular location">
    <subcellularLocation>
        <location evidence="1">Endoplasmic reticulum membrane</location>
        <topology evidence="1">Multi-pass membrane protein</topology>
    </subcellularLocation>
</comment>
<sequence length="716" mass="83768">MKLTVEMNRRSQQRMCILSFTILLTLYNVFWPRVFIKDEEETIEIVQKYISNLFTFSKDPPFAVLLITGIFQILSKINNLTIFRIFSINTINNSSINNMTFYVYIFRFIHYCMYICIVNLTYTILCKVIGDEKAFITTFMFVFEVSFNVVSKIVTAEAYYLFFTTLYIYTMSQYIENKKYTFLYINGLIFGALISTKRLAILHIIPFLLYNIVDSYKILINTNVKLFYGKYSATKQIFHKFVSLSFVPFSVYIASFYMYFFMLNIYTDDSLRFSLNFQSTLDNNYLELSDKYLVDRSLVTLISRDHKVYLKSDPTKFASESKQQKAFGDSIKDENAIWMLVKMHIEGGTEKVDEKNKFFIKNGDYVKFVHSNTDKYLHSHDISQKNTDKKFKELTCFGKPSENITDDNDLWIIKSSTEYVINRESEIVLQHAKLGNFLGLKSKASTQEDEINEGYTSTDASHSHRVFYFEDNRIDPYYAKNLESDKAREKISHYKKLSFWNMFCEYCSEMWSDKVYEHSESKKNTISPYMFPFNNFIQILYNETVIKNESNTNKINSDADADDNNTYSNKIYTINTGNSNTTENTNEIVMFDSKKQELKLTHKTLKLSFNKINTTLCLITLLLPLILLTNNLLKTRFNKFFTVHPVIYVIYGLFLTHYIPLLLKNEKIVLSACVVPFYCSLLVSLYFVSKFSDKALLCLVMVSSAVFCRSIGLSNK</sequence>
<keyword evidence="8" id="KW-0677">Repeat</keyword>
<reference evidence="17" key="2">
    <citation type="submission" date="2015-07" db="EMBL/GenBank/DDBJ databases">
        <title>Contrasting host-pathogen interactions and genome evolution in two generalist and specialist microsporidian pathogens of mosquitoes.</title>
        <authorList>
            <consortium name="The Broad Institute Genomics Platform"/>
            <consortium name="The Broad Institute Genome Sequencing Center for Infectious Disease"/>
            <person name="Cuomo C.A."/>
            <person name="Sanscrainte N.D."/>
            <person name="Goldberg J.M."/>
            <person name="Heiman D."/>
            <person name="Young S."/>
            <person name="Zeng Q."/>
            <person name="Becnel J.J."/>
            <person name="Birren B.W."/>
        </authorList>
    </citation>
    <scope>NUCLEOTIDE SEQUENCE [LARGE SCALE GENOMIC DNA]</scope>
    <source>
        <strain evidence="17">USNM 41457</strain>
    </source>
</reference>
<feature type="transmembrane region" description="Helical" evidence="14">
    <location>
        <begin position="201"/>
        <end position="220"/>
    </location>
</feature>
<dbReference type="PROSITE" id="PS50919">
    <property type="entry name" value="MIR"/>
    <property type="match status" value="1"/>
</dbReference>
<dbReference type="OMA" id="NEMFSIC"/>
<evidence type="ECO:0000313" key="16">
    <source>
        <dbReference type="EMBL" id="EJW03105.1"/>
    </source>
</evidence>
<evidence type="ECO:0000259" key="15">
    <source>
        <dbReference type="PROSITE" id="PS50919"/>
    </source>
</evidence>
<organism evidence="16 17">
    <name type="scientific">Edhazardia aedis (strain USNM 41457)</name>
    <name type="common">Microsporidian parasite</name>
    <dbReference type="NCBI Taxonomy" id="1003232"/>
    <lineage>
        <taxon>Eukaryota</taxon>
        <taxon>Fungi</taxon>
        <taxon>Fungi incertae sedis</taxon>
        <taxon>Microsporidia</taxon>
        <taxon>Edhazardia</taxon>
    </lineage>
</organism>
<comment type="pathway">
    <text evidence="2">Protein modification; protein glycosylation.</text>
</comment>
<evidence type="ECO:0000256" key="10">
    <source>
        <dbReference type="ARBA" id="ARBA00022989"/>
    </source>
</evidence>
<dbReference type="STRING" id="1003232.J9DKJ3"/>
<evidence type="ECO:0000256" key="4">
    <source>
        <dbReference type="ARBA" id="ARBA00012839"/>
    </source>
</evidence>
<dbReference type="InterPro" id="IPR027005">
    <property type="entry name" value="PMT-like"/>
</dbReference>
<evidence type="ECO:0000256" key="12">
    <source>
        <dbReference type="ARBA" id="ARBA00045085"/>
    </source>
</evidence>
<reference evidence="16 17" key="1">
    <citation type="submission" date="2011-08" db="EMBL/GenBank/DDBJ databases">
        <authorList>
            <person name="Liu Z.J."/>
            <person name="Shi F.L."/>
            <person name="Lu J.Q."/>
            <person name="Li M."/>
            <person name="Wang Z.L."/>
        </authorList>
    </citation>
    <scope>NUCLEOTIDE SEQUENCE [LARGE SCALE GENOMIC DNA]</scope>
    <source>
        <strain evidence="16 17">USNM 41457</strain>
    </source>
</reference>
<keyword evidence="6" id="KW-0808">Transferase</keyword>
<feature type="transmembrane region" description="Helical" evidence="14">
    <location>
        <begin position="145"/>
        <end position="168"/>
    </location>
</feature>
<accession>J9DKJ3</accession>
<feature type="transmembrane region" description="Helical" evidence="14">
    <location>
        <begin position="180"/>
        <end position="195"/>
    </location>
</feature>
<dbReference type="Gene3D" id="2.80.10.50">
    <property type="match status" value="1"/>
</dbReference>
<evidence type="ECO:0000256" key="5">
    <source>
        <dbReference type="ARBA" id="ARBA00022676"/>
    </source>
</evidence>
<evidence type="ECO:0000256" key="13">
    <source>
        <dbReference type="ARBA" id="ARBA00045102"/>
    </source>
</evidence>
<evidence type="ECO:0000256" key="14">
    <source>
        <dbReference type="SAM" id="Phobius"/>
    </source>
</evidence>
<dbReference type="EC" id="2.4.1.109" evidence="4"/>
<dbReference type="SMART" id="SM00472">
    <property type="entry name" value="MIR"/>
    <property type="match status" value="2"/>
</dbReference>
<proteinExistence type="inferred from homology"/>
<evidence type="ECO:0000256" key="3">
    <source>
        <dbReference type="ARBA" id="ARBA00007222"/>
    </source>
</evidence>
<feature type="domain" description="MIR" evidence="15">
    <location>
        <begin position="357"/>
        <end position="416"/>
    </location>
</feature>
<dbReference type="Pfam" id="PF02366">
    <property type="entry name" value="PMT"/>
    <property type="match status" value="1"/>
</dbReference>
<feature type="transmembrane region" description="Helical" evidence="14">
    <location>
        <begin position="12"/>
        <end position="30"/>
    </location>
</feature>
<keyword evidence="9" id="KW-0256">Endoplasmic reticulum</keyword>
<keyword evidence="7 14" id="KW-0812">Transmembrane</keyword>
<comment type="catalytic activity">
    <reaction evidence="12">
        <text>a di-trans,poly-cis-dolichyl beta-D-mannosyl phosphate + L-threonyl-[protein] = 3-O-(alpha-D-mannosyl)-L-threonyl-[protein] + a di-trans,poly-cis-dolichyl phosphate + H(+)</text>
        <dbReference type="Rhea" id="RHEA:53396"/>
        <dbReference type="Rhea" id="RHEA-COMP:11060"/>
        <dbReference type="Rhea" id="RHEA-COMP:13547"/>
        <dbReference type="Rhea" id="RHEA-COMP:19498"/>
        <dbReference type="Rhea" id="RHEA-COMP:19501"/>
        <dbReference type="ChEBI" id="CHEBI:15378"/>
        <dbReference type="ChEBI" id="CHEBI:30013"/>
        <dbReference type="ChEBI" id="CHEBI:57683"/>
        <dbReference type="ChEBI" id="CHEBI:58211"/>
        <dbReference type="ChEBI" id="CHEBI:137323"/>
        <dbReference type="EC" id="2.4.1.109"/>
    </reaction>
</comment>
<comment type="caution">
    <text evidence="16">The sequence shown here is derived from an EMBL/GenBank/DDBJ whole genome shotgun (WGS) entry which is preliminary data.</text>
</comment>
<comment type="similarity">
    <text evidence="3">Belongs to the glycosyltransferase 39 family.</text>
</comment>
<dbReference type="Pfam" id="PF02815">
    <property type="entry name" value="MIR"/>
    <property type="match status" value="1"/>
</dbReference>
<dbReference type="InParanoid" id="J9DKJ3"/>
<dbReference type="GO" id="GO:0004169">
    <property type="term" value="F:dolichyl-phosphate-mannose-protein mannosyltransferase activity"/>
    <property type="evidence" value="ECO:0007669"/>
    <property type="project" value="UniProtKB-EC"/>
</dbReference>
<keyword evidence="17" id="KW-1185">Reference proteome</keyword>
<evidence type="ECO:0000313" key="17">
    <source>
        <dbReference type="Proteomes" id="UP000003163"/>
    </source>
</evidence>
<name>J9DKJ3_EDHAE</name>
<dbReference type="GO" id="GO:0005789">
    <property type="term" value="C:endoplasmic reticulum membrane"/>
    <property type="evidence" value="ECO:0007669"/>
    <property type="project" value="UniProtKB-SubCell"/>
</dbReference>
<evidence type="ECO:0000256" key="1">
    <source>
        <dbReference type="ARBA" id="ARBA00004477"/>
    </source>
</evidence>
<gene>
    <name evidence="16" type="ORF">EDEG_02513</name>
</gene>
<dbReference type="AlphaFoldDB" id="J9DKJ3"/>
<evidence type="ECO:0000256" key="9">
    <source>
        <dbReference type="ARBA" id="ARBA00022824"/>
    </source>
</evidence>
<evidence type="ECO:0000256" key="11">
    <source>
        <dbReference type="ARBA" id="ARBA00023136"/>
    </source>
</evidence>
<comment type="catalytic activity">
    <reaction evidence="13">
        <text>a di-trans,poly-cis-dolichyl beta-D-mannosyl phosphate + L-seryl-[protein] = 3-O-(alpha-D-mannosyl)-L-seryl-[protein] + a di-trans,poly-cis-dolichyl phosphate + H(+)</text>
        <dbReference type="Rhea" id="RHEA:17377"/>
        <dbReference type="Rhea" id="RHEA-COMP:9863"/>
        <dbReference type="Rhea" id="RHEA-COMP:13546"/>
        <dbReference type="Rhea" id="RHEA-COMP:19498"/>
        <dbReference type="Rhea" id="RHEA-COMP:19501"/>
        <dbReference type="ChEBI" id="CHEBI:15378"/>
        <dbReference type="ChEBI" id="CHEBI:29999"/>
        <dbReference type="ChEBI" id="CHEBI:57683"/>
        <dbReference type="ChEBI" id="CHEBI:58211"/>
        <dbReference type="ChEBI" id="CHEBI:137321"/>
        <dbReference type="EC" id="2.4.1.109"/>
    </reaction>
</comment>
<evidence type="ECO:0000256" key="2">
    <source>
        <dbReference type="ARBA" id="ARBA00004922"/>
    </source>
</evidence>
<feature type="transmembrane region" description="Helical" evidence="14">
    <location>
        <begin position="104"/>
        <end position="125"/>
    </location>
</feature>
<keyword evidence="11 14" id="KW-0472">Membrane</keyword>
<evidence type="ECO:0000256" key="6">
    <source>
        <dbReference type="ARBA" id="ARBA00022679"/>
    </source>
</evidence>
<feature type="transmembrane region" description="Helical" evidence="14">
    <location>
        <begin position="62"/>
        <end position="83"/>
    </location>
</feature>
<keyword evidence="10 14" id="KW-1133">Transmembrane helix</keyword>
<dbReference type="EMBL" id="AFBI03000045">
    <property type="protein sequence ID" value="EJW03105.1"/>
    <property type="molecule type" value="Genomic_DNA"/>
</dbReference>
<dbReference type="VEuPathDB" id="MicrosporidiaDB:EDEG_02513"/>
<dbReference type="Proteomes" id="UP000003163">
    <property type="component" value="Unassembled WGS sequence"/>
</dbReference>
<evidence type="ECO:0000256" key="7">
    <source>
        <dbReference type="ARBA" id="ARBA00022692"/>
    </source>
</evidence>
<protein>
    <recommendedName>
        <fullName evidence="4">dolichyl-phosphate-mannose--protein mannosyltransferase</fullName>
        <ecNumber evidence="4">2.4.1.109</ecNumber>
    </recommendedName>
</protein>
<dbReference type="PANTHER" id="PTHR10050">
    <property type="entry name" value="DOLICHYL-PHOSPHATE-MANNOSE--PROTEIN MANNOSYLTRANSFERASE"/>
    <property type="match status" value="1"/>
</dbReference>
<feature type="transmembrane region" description="Helical" evidence="14">
    <location>
        <begin position="645"/>
        <end position="663"/>
    </location>
</feature>
<dbReference type="InterPro" id="IPR016093">
    <property type="entry name" value="MIR_motif"/>
</dbReference>